<reference evidence="3" key="1">
    <citation type="submission" date="2017-02" db="UniProtKB">
        <authorList>
            <consortium name="WormBaseParasite"/>
        </authorList>
    </citation>
    <scope>IDENTIFICATION</scope>
</reference>
<dbReference type="Proteomes" id="UP000046393">
    <property type="component" value="Unplaced"/>
</dbReference>
<accession>A0A0N5AMF2</accession>
<dbReference type="WBParaSite" id="SMUV_0000575801-mRNA-1">
    <property type="protein sequence ID" value="SMUV_0000575801-mRNA-1"/>
    <property type="gene ID" value="SMUV_0000575801"/>
</dbReference>
<evidence type="ECO:0000256" key="1">
    <source>
        <dbReference type="SAM" id="SignalP"/>
    </source>
</evidence>
<name>A0A0N5AMF2_9BILA</name>
<evidence type="ECO:0000313" key="2">
    <source>
        <dbReference type="Proteomes" id="UP000046393"/>
    </source>
</evidence>
<organism evidence="2 3">
    <name type="scientific">Syphacia muris</name>
    <dbReference type="NCBI Taxonomy" id="451379"/>
    <lineage>
        <taxon>Eukaryota</taxon>
        <taxon>Metazoa</taxon>
        <taxon>Ecdysozoa</taxon>
        <taxon>Nematoda</taxon>
        <taxon>Chromadorea</taxon>
        <taxon>Rhabditida</taxon>
        <taxon>Spirurina</taxon>
        <taxon>Oxyuridomorpha</taxon>
        <taxon>Oxyuroidea</taxon>
        <taxon>Oxyuridae</taxon>
        <taxon>Syphacia</taxon>
    </lineage>
</organism>
<keyword evidence="1" id="KW-0732">Signal</keyword>
<protein>
    <submittedName>
        <fullName evidence="3">Uncharacterized protein</fullName>
    </submittedName>
</protein>
<keyword evidence="2" id="KW-1185">Reference proteome</keyword>
<proteinExistence type="predicted"/>
<dbReference type="AlphaFoldDB" id="A0A0N5AMF2"/>
<feature type="chain" id="PRO_5005893222" evidence="1">
    <location>
        <begin position="23"/>
        <end position="115"/>
    </location>
</feature>
<dbReference type="PROSITE" id="PS51257">
    <property type="entry name" value="PROKAR_LIPOPROTEIN"/>
    <property type="match status" value="1"/>
</dbReference>
<evidence type="ECO:0000313" key="3">
    <source>
        <dbReference type="WBParaSite" id="SMUV_0000575801-mRNA-1"/>
    </source>
</evidence>
<sequence length="115" mass="12920">MPKHRLYIQICLLLYGCSALSALNTNQKHRNATDVRIGDAADDLSNFNNFFALDDENDADLQLSQFEQIYHVIVKPPPLFPGSEQTSIVENNTRIGLFLVFIEDLLNSGIDSSSY</sequence>
<feature type="signal peptide" evidence="1">
    <location>
        <begin position="1"/>
        <end position="22"/>
    </location>
</feature>